<protein>
    <submittedName>
        <fullName evidence="4">Uncharacterized protein</fullName>
    </submittedName>
</protein>
<reference evidence="5" key="1">
    <citation type="submission" date="2017-04" db="EMBL/GenBank/DDBJ databases">
        <authorList>
            <person name="Varghese N."/>
            <person name="Submissions S."/>
        </authorList>
    </citation>
    <scope>NUCLEOTIDE SEQUENCE [LARGE SCALE GENOMIC DNA]</scope>
    <source>
        <strain evidence="5">DSM 4125</strain>
    </source>
</reference>
<dbReference type="PROSITE" id="PS50293">
    <property type="entry name" value="TPR_REGION"/>
    <property type="match status" value="1"/>
</dbReference>
<dbReference type="InterPro" id="IPR052558">
    <property type="entry name" value="Siderophore_Hydrolase_D"/>
</dbReference>
<dbReference type="InterPro" id="IPR000801">
    <property type="entry name" value="Esterase-like"/>
</dbReference>
<evidence type="ECO:0000256" key="1">
    <source>
        <dbReference type="ARBA" id="ARBA00005622"/>
    </source>
</evidence>
<dbReference type="AlphaFoldDB" id="A0A1X7JKY5"/>
<accession>A0A1X7JKY5</accession>
<keyword evidence="5" id="KW-1185">Reference proteome</keyword>
<dbReference type="InterPro" id="IPR019734">
    <property type="entry name" value="TPR_rpt"/>
</dbReference>
<dbReference type="Pfam" id="PF00756">
    <property type="entry name" value="Esterase"/>
    <property type="match status" value="1"/>
</dbReference>
<dbReference type="PANTHER" id="PTHR40841">
    <property type="entry name" value="SIDEROPHORE TRIACETYLFUSARININE C ESTERASE"/>
    <property type="match status" value="1"/>
</dbReference>
<gene>
    <name evidence="4" type="ORF">SAMN05661096_01755</name>
</gene>
<comment type="similarity">
    <text evidence="1">Belongs to the esterase D family.</text>
</comment>
<evidence type="ECO:0000256" key="2">
    <source>
        <dbReference type="ARBA" id="ARBA00022801"/>
    </source>
</evidence>
<proteinExistence type="inferred from homology"/>
<dbReference type="InterPro" id="IPR011990">
    <property type="entry name" value="TPR-like_helical_dom_sf"/>
</dbReference>
<dbReference type="EMBL" id="FXAW01000003">
    <property type="protein sequence ID" value="SMG28857.1"/>
    <property type="molecule type" value="Genomic_DNA"/>
</dbReference>
<evidence type="ECO:0000313" key="4">
    <source>
        <dbReference type="EMBL" id="SMG28857.1"/>
    </source>
</evidence>
<dbReference type="PANTHER" id="PTHR40841:SF2">
    <property type="entry name" value="SIDEROPHORE-DEGRADING ESTERASE (EUROFUNG)"/>
    <property type="match status" value="1"/>
</dbReference>
<dbReference type="Proteomes" id="UP000193804">
    <property type="component" value="Unassembled WGS sequence"/>
</dbReference>
<sequence length="394" mass="45842">MKKLIILLTFSVLSHIINGQNHKDIIIGKRFTIKSEILNADREISIGLPDSYHDNNYTKYPVIYILDGKKYFHSFSGAITQLSSDVSPQIPEMIVVGITSQDRVRDSSPTHSLVGYSGEKEKGYEVSGGADDFLKFIQKELIPFMEKNYRTNSYRTFVGNSFTGLPVVHALFSFPEIFNSYIVIDFSAWWDNEIMKQRIEDFSKEYQDQKRDIFFATVDRVANDVFPEQYNSGWNFIQEFDKKHPENVSFNYKKYPYKVENHHSMPLISLIDGIKYIFRDHMVNFDAMLTDPTLIKTQFSKLSDRLGYPIYLPEERINFYGYLFLYTKPDIEKALFYFKYNTEIYPLSSNAWDSLAEAYTVQGDATKAKAFYRKALELDPENIGIQNRLNALSE</sequence>
<dbReference type="STRING" id="1028.SAMN05661096_01755"/>
<name>A0A1X7JKY5_9BACT</name>
<feature type="repeat" description="TPR" evidence="3">
    <location>
        <begin position="349"/>
        <end position="382"/>
    </location>
</feature>
<dbReference type="Pfam" id="PF13428">
    <property type="entry name" value="TPR_14"/>
    <property type="match status" value="1"/>
</dbReference>
<dbReference type="RefSeq" id="WP_085516676.1">
    <property type="nucleotide sequence ID" value="NZ_FXAW01000003.1"/>
</dbReference>
<dbReference type="SUPFAM" id="SSF53474">
    <property type="entry name" value="alpha/beta-Hydrolases"/>
    <property type="match status" value="1"/>
</dbReference>
<dbReference type="InterPro" id="IPR029058">
    <property type="entry name" value="AB_hydrolase_fold"/>
</dbReference>
<keyword evidence="3" id="KW-0802">TPR repeat</keyword>
<evidence type="ECO:0000313" key="5">
    <source>
        <dbReference type="Proteomes" id="UP000193804"/>
    </source>
</evidence>
<dbReference type="SUPFAM" id="SSF48452">
    <property type="entry name" value="TPR-like"/>
    <property type="match status" value="1"/>
</dbReference>
<dbReference type="OrthoDB" id="9784036at2"/>
<organism evidence="4 5">
    <name type="scientific">Marivirga sericea</name>
    <dbReference type="NCBI Taxonomy" id="1028"/>
    <lineage>
        <taxon>Bacteria</taxon>
        <taxon>Pseudomonadati</taxon>
        <taxon>Bacteroidota</taxon>
        <taxon>Cytophagia</taxon>
        <taxon>Cytophagales</taxon>
        <taxon>Marivirgaceae</taxon>
        <taxon>Marivirga</taxon>
    </lineage>
</organism>
<dbReference type="GO" id="GO:0016788">
    <property type="term" value="F:hydrolase activity, acting on ester bonds"/>
    <property type="evidence" value="ECO:0007669"/>
    <property type="project" value="TreeGrafter"/>
</dbReference>
<evidence type="ECO:0000256" key="3">
    <source>
        <dbReference type="PROSITE-ProRule" id="PRU00339"/>
    </source>
</evidence>
<dbReference type="SMART" id="SM00028">
    <property type="entry name" value="TPR"/>
    <property type="match status" value="1"/>
</dbReference>
<dbReference type="PROSITE" id="PS50005">
    <property type="entry name" value="TPR"/>
    <property type="match status" value="1"/>
</dbReference>
<dbReference type="Gene3D" id="1.25.40.10">
    <property type="entry name" value="Tetratricopeptide repeat domain"/>
    <property type="match status" value="1"/>
</dbReference>
<dbReference type="Gene3D" id="3.40.50.1820">
    <property type="entry name" value="alpha/beta hydrolase"/>
    <property type="match status" value="1"/>
</dbReference>
<keyword evidence="2" id="KW-0378">Hydrolase</keyword>